<sequence>MARVKRGSVARKRRRQVLKNTKGARSANSKLFRSAQQHNMKALRYAYVDRRNKKREARRQWIIRCNSATRLYGIGYSQFIHQLAKSQVRLNRKVLAQLALSNPEDFKNILQVVIENE</sequence>
<dbReference type="GO" id="GO:0019843">
    <property type="term" value="F:rRNA binding"/>
    <property type="evidence" value="ECO:0007669"/>
    <property type="project" value="UniProtKB-UniRule"/>
</dbReference>
<dbReference type="GO" id="GO:0003735">
    <property type="term" value="F:structural constituent of ribosome"/>
    <property type="evidence" value="ECO:0007669"/>
    <property type="project" value="InterPro"/>
</dbReference>
<dbReference type="Gene3D" id="6.10.160.10">
    <property type="match status" value="1"/>
</dbReference>
<comment type="function">
    <text evidence="5 7">Binds directly to 23S ribosomal RNA and is necessary for the in vitro assembly process of the 50S ribosomal subunit. It is not involved in the protein synthesizing functions of that subunit.</text>
</comment>
<name>A0A088CIQ0_9CHLO</name>
<accession>A0A088CIQ0</accession>
<proteinExistence type="inferred from homology"/>
<evidence type="ECO:0000256" key="8">
    <source>
        <dbReference type="SAM" id="MobiDB-lite"/>
    </source>
</evidence>
<dbReference type="PRINTS" id="PR00062">
    <property type="entry name" value="RIBOSOMALL20"/>
</dbReference>
<evidence type="ECO:0000256" key="2">
    <source>
        <dbReference type="ARBA" id="ARBA00022980"/>
    </source>
</evidence>
<dbReference type="FunFam" id="1.10.1900.20:FF:000001">
    <property type="entry name" value="50S ribosomal protein L20"/>
    <property type="match status" value="1"/>
</dbReference>
<evidence type="ECO:0000313" key="9">
    <source>
        <dbReference type="EMBL" id="AID67793.1"/>
    </source>
</evidence>
<dbReference type="AlphaFoldDB" id="A0A088CIQ0"/>
<protein>
    <recommendedName>
        <fullName evidence="4 5">Large ribosomal subunit protein bL20c</fullName>
    </recommendedName>
</protein>
<keyword evidence="5 7" id="KW-0694">RNA-binding</keyword>
<reference evidence="9" key="1">
    <citation type="journal article" date="2014" name="BMC Genomics">
        <title>Six newly sequenced chloroplast genomes from prasinophyte green algae provide insights into the relationships among prasinophyte lineages and the diversity of streamlined genome architecture in picoplanktonic species.</title>
        <authorList>
            <person name="Lemieux C."/>
            <person name="Otis C."/>
            <person name="Turmel M."/>
        </authorList>
    </citation>
    <scope>NUCLEOTIDE SEQUENCE</scope>
</reference>
<keyword evidence="3 5" id="KW-0687">Ribonucleoprotein</keyword>
<dbReference type="Gene3D" id="1.10.1900.20">
    <property type="entry name" value="Ribosomal protein L20"/>
    <property type="match status" value="1"/>
</dbReference>
<gene>
    <name evidence="5 9" type="primary">rpl20</name>
</gene>
<dbReference type="EMBL" id="KJ746601">
    <property type="protein sequence ID" value="AID67793.1"/>
    <property type="molecule type" value="Genomic_DNA"/>
</dbReference>
<dbReference type="SUPFAM" id="SSF74731">
    <property type="entry name" value="Ribosomal protein L20"/>
    <property type="match status" value="1"/>
</dbReference>
<dbReference type="HAMAP" id="MF_00382">
    <property type="entry name" value="Ribosomal_bL20"/>
    <property type="match status" value="1"/>
</dbReference>
<geneLocation type="chloroplast" evidence="9"/>
<keyword evidence="9" id="KW-0934">Plastid</keyword>
<dbReference type="InterPro" id="IPR035566">
    <property type="entry name" value="Ribosomal_protein_bL20_C"/>
</dbReference>
<organism evidence="9">
    <name type="scientific">Chloropicon primus</name>
    <dbReference type="NCBI Taxonomy" id="1764295"/>
    <lineage>
        <taxon>Eukaryota</taxon>
        <taxon>Viridiplantae</taxon>
        <taxon>Chlorophyta</taxon>
        <taxon>Chloropicophyceae</taxon>
        <taxon>Chloropicales</taxon>
        <taxon>Chloropicaceae</taxon>
        <taxon>Chloropicon</taxon>
    </lineage>
</organism>
<dbReference type="GO" id="GO:0005840">
    <property type="term" value="C:ribosome"/>
    <property type="evidence" value="ECO:0007669"/>
    <property type="project" value="UniProtKB-KW"/>
</dbReference>
<dbReference type="GO" id="GO:0009507">
    <property type="term" value="C:chloroplast"/>
    <property type="evidence" value="ECO:0007669"/>
    <property type="project" value="UniProtKB-SubCell"/>
</dbReference>
<dbReference type="NCBIfam" id="TIGR01032">
    <property type="entry name" value="rplT_bact"/>
    <property type="match status" value="1"/>
</dbReference>
<dbReference type="CDD" id="cd07026">
    <property type="entry name" value="Ribosomal_L20"/>
    <property type="match status" value="1"/>
</dbReference>
<evidence type="ECO:0000256" key="3">
    <source>
        <dbReference type="ARBA" id="ARBA00023274"/>
    </source>
</evidence>
<keyword evidence="9" id="KW-0150">Chloroplast</keyword>
<keyword evidence="2 5" id="KW-0689">Ribosomal protein</keyword>
<evidence type="ECO:0000256" key="7">
    <source>
        <dbReference type="RuleBase" id="RU004311"/>
    </source>
</evidence>
<evidence type="ECO:0000256" key="6">
    <source>
        <dbReference type="RuleBase" id="RU000561"/>
    </source>
</evidence>
<comment type="subcellular location">
    <subcellularLocation>
        <location evidence="5">Plastid</location>
        <location evidence="5">Chloroplast</location>
    </subcellularLocation>
</comment>
<evidence type="ECO:0000256" key="5">
    <source>
        <dbReference type="HAMAP-Rule" id="MF_00382"/>
    </source>
</evidence>
<feature type="region of interest" description="Disordered" evidence="8">
    <location>
        <begin position="1"/>
        <end position="29"/>
    </location>
</feature>
<feature type="compositionally biased region" description="Basic residues" evidence="8">
    <location>
        <begin position="1"/>
        <end position="17"/>
    </location>
</feature>
<dbReference type="GO" id="GO:0006412">
    <property type="term" value="P:translation"/>
    <property type="evidence" value="ECO:0007669"/>
    <property type="project" value="InterPro"/>
</dbReference>
<dbReference type="InterPro" id="IPR005813">
    <property type="entry name" value="Ribosomal_bL20"/>
</dbReference>
<dbReference type="GO" id="GO:1990904">
    <property type="term" value="C:ribonucleoprotein complex"/>
    <property type="evidence" value="ECO:0007669"/>
    <property type="project" value="UniProtKB-KW"/>
</dbReference>
<dbReference type="GO" id="GO:0000027">
    <property type="term" value="P:ribosomal large subunit assembly"/>
    <property type="evidence" value="ECO:0007669"/>
    <property type="project" value="UniProtKB-UniRule"/>
</dbReference>
<dbReference type="PANTHER" id="PTHR10986">
    <property type="entry name" value="39S RIBOSOMAL PROTEIN L20"/>
    <property type="match status" value="1"/>
</dbReference>
<evidence type="ECO:0000256" key="4">
    <source>
        <dbReference type="ARBA" id="ARBA00035295"/>
    </source>
</evidence>
<evidence type="ECO:0000256" key="1">
    <source>
        <dbReference type="ARBA" id="ARBA00007698"/>
    </source>
</evidence>
<comment type="similarity">
    <text evidence="1 5 6">Belongs to the bacterial ribosomal protein bL20 family.</text>
</comment>
<keyword evidence="5 7" id="KW-0699">rRNA-binding</keyword>
<dbReference type="Pfam" id="PF00453">
    <property type="entry name" value="Ribosomal_L20"/>
    <property type="match status" value="1"/>
</dbReference>